<keyword evidence="2" id="KW-1185">Reference proteome</keyword>
<accession>A0ACC2I975</accession>
<proteinExistence type="predicted"/>
<dbReference type="EMBL" id="JAPHNI010000379">
    <property type="protein sequence ID" value="KAJ8111738.1"/>
    <property type="molecule type" value="Genomic_DNA"/>
</dbReference>
<reference evidence="1" key="1">
    <citation type="submission" date="2022-11" db="EMBL/GenBank/DDBJ databases">
        <title>Genome Sequence of Boeremia exigua.</title>
        <authorList>
            <person name="Buettner E."/>
        </authorList>
    </citation>
    <scope>NUCLEOTIDE SEQUENCE</scope>
    <source>
        <strain evidence="1">CU02</strain>
    </source>
</reference>
<protein>
    <submittedName>
        <fullName evidence="1">Uncharacterized protein</fullName>
    </submittedName>
</protein>
<dbReference type="Proteomes" id="UP001153331">
    <property type="component" value="Unassembled WGS sequence"/>
</dbReference>
<organism evidence="1 2">
    <name type="scientific">Boeremia exigua</name>
    <dbReference type="NCBI Taxonomy" id="749465"/>
    <lineage>
        <taxon>Eukaryota</taxon>
        <taxon>Fungi</taxon>
        <taxon>Dikarya</taxon>
        <taxon>Ascomycota</taxon>
        <taxon>Pezizomycotina</taxon>
        <taxon>Dothideomycetes</taxon>
        <taxon>Pleosporomycetidae</taxon>
        <taxon>Pleosporales</taxon>
        <taxon>Pleosporineae</taxon>
        <taxon>Didymellaceae</taxon>
        <taxon>Boeremia</taxon>
    </lineage>
</organism>
<comment type="caution">
    <text evidence="1">The sequence shown here is derived from an EMBL/GenBank/DDBJ whole genome shotgun (WGS) entry which is preliminary data.</text>
</comment>
<gene>
    <name evidence="1" type="ORF">OPT61_g5739</name>
</gene>
<sequence length="597" mass="67525">MAYQIISTTFDIFCNSDCPRTSSDDVCSYHPRWERLPEALQEGIEKLAETAKVYDIALKVVQLKKTRQGNRETLTTLFPPGLHTPRKSNPQTPSTLSPASSPSAPSSSASRNSTWDSPQTPYQASDQVDYGLPTPLTAPFSREQAPKATSSSKKNLQSTPTRSRTNKSKHNISWDDDDVEKSPRKVRSFASMLKSFPIKDTSRPSASSLHNSSSIKIETEDDVFGGTSEDLPSDIDATVVPRAISHKVTRYEKKGLRKILEHILPFELRARLSQTPNKCVATQVRAKGSCPWKRRGSLSMVEMHLAHIRLCVDNNDYFALPGHIENLVKVVTCTRHQKVALADDIRQPRMQALRDLMVDLPHQHMETVTGLGEWLKAISNDTEPASAPGLTSSLRLHMNWNSGSTTSSSTGDTVAFQTSKFIPYRATQSSALAITMALKSQIIAPLTKHDRKYGFIYMFWNQQSFGMIKIGRTNNLTRRLAEWNRQCKIDHQYCQQGVFQEIPHVPRIERLMHAELINYRRTSECDGCGRNHKEWFDIDEAKARKVYQKWHNWIVQKPYARDQNGNWTIRAEMRASVAEVCTPVNLSDTSVEKPSRR</sequence>
<name>A0ACC2I975_9PLEO</name>
<evidence type="ECO:0000313" key="2">
    <source>
        <dbReference type="Proteomes" id="UP001153331"/>
    </source>
</evidence>
<evidence type="ECO:0000313" key="1">
    <source>
        <dbReference type="EMBL" id="KAJ8111738.1"/>
    </source>
</evidence>